<dbReference type="GO" id="GO:0016020">
    <property type="term" value="C:membrane"/>
    <property type="evidence" value="ECO:0007669"/>
    <property type="project" value="UniProtKB-SubCell"/>
</dbReference>
<keyword evidence="5 7" id="KW-0472">Membrane</keyword>
<feature type="transmembrane region" description="Helical" evidence="7">
    <location>
        <begin position="303"/>
        <end position="322"/>
    </location>
</feature>
<dbReference type="PANTHER" id="PTHR43791:SF65">
    <property type="entry name" value="MAJOR FACILITATOR SUPERFAMILY (MFS) PROFILE DOMAIN-CONTAINING PROTEIN-RELATED"/>
    <property type="match status" value="1"/>
</dbReference>
<dbReference type="Pfam" id="PF07690">
    <property type="entry name" value="MFS_1"/>
    <property type="match status" value="1"/>
</dbReference>
<feature type="compositionally biased region" description="Basic and acidic residues" evidence="6">
    <location>
        <begin position="31"/>
        <end position="42"/>
    </location>
</feature>
<dbReference type="EMBL" id="CP144542">
    <property type="protein sequence ID" value="WVW81168.1"/>
    <property type="molecule type" value="Genomic_DNA"/>
</dbReference>
<name>A0AAJ8K5F7_9TREE</name>
<dbReference type="SUPFAM" id="SSF103473">
    <property type="entry name" value="MFS general substrate transporter"/>
    <property type="match status" value="1"/>
</dbReference>
<evidence type="ECO:0000256" key="6">
    <source>
        <dbReference type="SAM" id="MobiDB-lite"/>
    </source>
</evidence>
<proteinExistence type="predicted"/>
<evidence type="ECO:0000256" key="5">
    <source>
        <dbReference type="ARBA" id="ARBA00023136"/>
    </source>
</evidence>
<comment type="subcellular location">
    <subcellularLocation>
        <location evidence="1">Membrane</location>
        <topology evidence="1">Multi-pass membrane protein</topology>
    </subcellularLocation>
</comment>
<dbReference type="GeneID" id="30206256"/>
<keyword evidence="4 7" id="KW-1133">Transmembrane helix</keyword>
<evidence type="ECO:0000256" key="4">
    <source>
        <dbReference type="ARBA" id="ARBA00022989"/>
    </source>
</evidence>
<evidence type="ECO:0000256" key="7">
    <source>
        <dbReference type="SAM" id="Phobius"/>
    </source>
</evidence>
<protein>
    <recommendedName>
        <fullName evidence="10">Major facilitator superfamily (MFS) profile domain-containing protein</fullName>
    </recommendedName>
</protein>
<evidence type="ECO:0000256" key="3">
    <source>
        <dbReference type="ARBA" id="ARBA00022692"/>
    </source>
</evidence>
<dbReference type="RefSeq" id="XP_019048092.2">
    <property type="nucleotide sequence ID" value="XM_019188530.2"/>
</dbReference>
<dbReference type="Proteomes" id="UP000092730">
    <property type="component" value="Chromosome 2"/>
</dbReference>
<evidence type="ECO:0000256" key="2">
    <source>
        <dbReference type="ARBA" id="ARBA00022448"/>
    </source>
</evidence>
<dbReference type="InterPro" id="IPR036259">
    <property type="entry name" value="MFS_trans_sf"/>
</dbReference>
<feature type="transmembrane region" description="Helical" evidence="7">
    <location>
        <begin position="268"/>
        <end position="291"/>
    </location>
</feature>
<evidence type="ECO:0000256" key="1">
    <source>
        <dbReference type="ARBA" id="ARBA00004141"/>
    </source>
</evidence>
<evidence type="ECO:0008006" key="10">
    <source>
        <dbReference type="Google" id="ProtNLM"/>
    </source>
</evidence>
<reference evidence="8" key="1">
    <citation type="submission" date="2013-07" db="EMBL/GenBank/DDBJ databases">
        <authorList>
            <consortium name="The Broad Institute Genome Sequencing Platform"/>
            <person name="Cuomo C."/>
            <person name="Litvintseva A."/>
            <person name="Chen Y."/>
            <person name="Heitman J."/>
            <person name="Sun S."/>
            <person name="Springer D."/>
            <person name="Dromer F."/>
            <person name="Young S.K."/>
            <person name="Zeng Q."/>
            <person name="Gargeya S."/>
            <person name="Fitzgerald M."/>
            <person name="Abouelleil A."/>
            <person name="Alvarado L."/>
            <person name="Berlin A.M."/>
            <person name="Chapman S.B."/>
            <person name="Dewar J."/>
            <person name="Goldberg J."/>
            <person name="Griggs A."/>
            <person name="Gujja S."/>
            <person name="Hansen M."/>
            <person name="Howarth C."/>
            <person name="Imamovic A."/>
            <person name="Larimer J."/>
            <person name="McCowan C."/>
            <person name="Murphy C."/>
            <person name="Pearson M."/>
            <person name="Priest M."/>
            <person name="Roberts A."/>
            <person name="Saif S."/>
            <person name="Shea T."/>
            <person name="Sykes S."/>
            <person name="Wortman J."/>
            <person name="Nusbaum C."/>
            <person name="Birren B."/>
        </authorList>
    </citation>
    <scope>NUCLEOTIDE SEQUENCE</scope>
    <source>
        <strain evidence="8">CBS 10118</strain>
    </source>
</reference>
<dbReference type="InterPro" id="IPR011701">
    <property type="entry name" value="MFS"/>
</dbReference>
<feature type="transmembrane region" description="Helical" evidence="7">
    <location>
        <begin position="208"/>
        <end position="226"/>
    </location>
</feature>
<feature type="compositionally biased region" description="Low complexity" evidence="6">
    <location>
        <begin position="1"/>
        <end position="13"/>
    </location>
</feature>
<dbReference type="GO" id="GO:0022857">
    <property type="term" value="F:transmembrane transporter activity"/>
    <property type="evidence" value="ECO:0007669"/>
    <property type="project" value="InterPro"/>
</dbReference>
<dbReference type="Gene3D" id="1.20.1250.20">
    <property type="entry name" value="MFS general substrate transporter like domains"/>
    <property type="match status" value="1"/>
</dbReference>
<feature type="transmembrane region" description="Helical" evidence="7">
    <location>
        <begin position="238"/>
        <end position="256"/>
    </location>
</feature>
<organism evidence="8 9">
    <name type="scientific">Kwoniella bestiolae CBS 10118</name>
    <dbReference type="NCBI Taxonomy" id="1296100"/>
    <lineage>
        <taxon>Eukaryota</taxon>
        <taxon>Fungi</taxon>
        <taxon>Dikarya</taxon>
        <taxon>Basidiomycota</taxon>
        <taxon>Agaricomycotina</taxon>
        <taxon>Tremellomycetes</taxon>
        <taxon>Tremellales</taxon>
        <taxon>Cryptococcaceae</taxon>
        <taxon>Kwoniella</taxon>
    </lineage>
</organism>
<dbReference type="FunFam" id="1.20.1250.20:FF:000106">
    <property type="entry name" value="MFS transporter, putative"/>
    <property type="match status" value="1"/>
</dbReference>
<sequence>MSTKKSSGTGSSSPRDDNSLKSGLDGVALPEEYHIGNDRKGADVTVGPAPLAAGVSSAEVDKAESALGSAVLRALKLRPPLPKDAPDAIATQPSIWDGDNIEELKAKYIRDDWENVEAFDPNFRWTVREEQQVRRKIDWKIMLWACVMFSALNIDRGNISNANSDGLLKDIHLTQADYNLGNTLSKLFFLIAELPSQLISKRVGPDRWIPIQVCIFSIISAAQFFLKGRASFLATRCLIALFQGGFIPDLILYLSYWYDGKHLPIRLAWFWMSSNICGIITDFLAVGFLKLRGFHGYEGWRWLFLFEGIITLAIGIASFFLMPTSPAKTKSKWLPKGYFNDREVKIIVNGVIRDDPNKGGMHNRQALTPRMIWDCILDYDMYPLYALGLLFGIPKYPVGNYLTLSFKELGFSTVQTNLLSIPYEVISIFTQFGITAISELANNRSFVASAEDWWLLPCFIPLVALPDPINPWTYFAIETVLLSYPYTHAIQVAWTSRNAGTVQNRSVSASLYNMFVQASAMIGANVYQASDKPRYKKANKGLIALLCFNVIILYPGTWAYYKWRNRTRERIWGAMSEEERQHYLKTTTDVGNKRLDFRFAA</sequence>
<dbReference type="PANTHER" id="PTHR43791">
    <property type="entry name" value="PERMEASE-RELATED"/>
    <property type="match status" value="1"/>
</dbReference>
<keyword evidence="3 7" id="KW-0812">Transmembrane</keyword>
<accession>A0AAJ8K5F7</accession>
<reference evidence="8" key="2">
    <citation type="submission" date="2024-02" db="EMBL/GenBank/DDBJ databases">
        <title>Comparative genomics of Cryptococcus and Kwoniella reveals pathogenesis evolution and contrasting modes of karyotype evolution via chromosome fusion or intercentromeric recombination.</title>
        <authorList>
            <person name="Coelho M.A."/>
            <person name="David-Palma M."/>
            <person name="Shea T."/>
            <person name="Bowers K."/>
            <person name="McGinley-Smith S."/>
            <person name="Mohammad A.W."/>
            <person name="Gnirke A."/>
            <person name="Yurkov A.M."/>
            <person name="Nowrousian M."/>
            <person name="Sun S."/>
            <person name="Cuomo C.A."/>
            <person name="Heitman J."/>
        </authorList>
    </citation>
    <scope>NUCLEOTIDE SEQUENCE</scope>
    <source>
        <strain evidence="8">CBS 10118</strain>
    </source>
</reference>
<dbReference type="KEGG" id="kbi:30206256"/>
<feature type="region of interest" description="Disordered" evidence="6">
    <location>
        <begin position="1"/>
        <end position="43"/>
    </location>
</feature>
<feature type="transmembrane region" description="Helical" evidence="7">
    <location>
        <begin position="542"/>
        <end position="561"/>
    </location>
</feature>
<evidence type="ECO:0000313" key="8">
    <source>
        <dbReference type="EMBL" id="WVW81168.1"/>
    </source>
</evidence>
<evidence type="ECO:0000313" key="9">
    <source>
        <dbReference type="Proteomes" id="UP000092730"/>
    </source>
</evidence>
<gene>
    <name evidence="8" type="ORF">I302_103159</name>
</gene>
<keyword evidence="9" id="KW-1185">Reference proteome</keyword>
<dbReference type="AlphaFoldDB" id="A0AAJ8K5F7"/>
<keyword evidence="2" id="KW-0813">Transport</keyword>